<protein>
    <submittedName>
        <fullName evidence="5">Fatty acid desaturase</fullName>
    </submittedName>
</protein>
<comment type="caution">
    <text evidence="5">The sequence shown here is derived from an EMBL/GenBank/DDBJ whole genome shotgun (WGS) entry which is preliminary data.</text>
</comment>
<proteinExistence type="inferred from homology"/>
<dbReference type="AlphaFoldDB" id="A0A4Q7E8N9"/>
<dbReference type="Pfam" id="PF00487">
    <property type="entry name" value="FA_desaturase"/>
    <property type="match status" value="1"/>
</dbReference>
<sequence length="318" mass="36123">MNGFRRGWLGMTAQEINTDPRQLLSADELKQLNERSNWRGFGQLAAHLAVMGVSAAIWATQRGHWAIALPALVIYGFSLASMFAAVHECVHRSAFASNRVNDVVGWIAGVLSGYNSTFYRRYHKWHHRFTKVPGKDPELEDLIPSNWTEYLWVMSGIPWWLGKIQGHWRIARGNFEGMPYVPETAYREVQRSTWLQLSVYGAAIALSIGFHQPWFLLYWVLPLAVGQPILRFILIAEHTGCPDGDDPLTNTRTTLTLWPLKLMMWNMPFHAEHHLYPSIPFHRLPAAHAALSPHFANVEPGYLYVNRSVVSQLGPSGT</sequence>
<dbReference type="GO" id="GO:0046513">
    <property type="term" value="P:ceramide biosynthetic process"/>
    <property type="evidence" value="ECO:0007669"/>
    <property type="project" value="TreeGrafter"/>
</dbReference>
<reference evidence="5 6" key="1">
    <citation type="submission" date="2018-11" db="EMBL/GenBank/DDBJ databases">
        <title>Whole genome sequencing of an environmental sample.</title>
        <authorList>
            <person name="Sarangi A.N."/>
            <person name="Singh D."/>
            <person name="Tripathy S."/>
        </authorList>
    </citation>
    <scope>NUCLEOTIDE SEQUENCE [LARGE SCALE GENOMIC DNA]</scope>
    <source>
        <strain evidence="5 6">Lakshadweep</strain>
    </source>
</reference>
<dbReference type="PANTHER" id="PTHR12879">
    <property type="entry name" value="SPHINGOLIPID DELTA 4 DESATURASE/C-4 HYDROXYLASE PROTEIN DES2"/>
    <property type="match status" value="1"/>
</dbReference>
<dbReference type="Proteomes" id="UP000292459">
    <property type="component" value="Unassembled WGS sequence"/>
</dbReference>
<dbReference type="GO" id="GO:0042284">
    <property type="term" value="F:sphingolipid delta-4 desaturase activity"/>
    <property type="evidence" value="ECO:0007669"/>
    <property type="project" value="TreeGrafter"/>
</dbReference>
<evidence type="ECO:0000313" key="5">
    <source>
        <dbReference type="EMBL" id="RZM78843.1"/>
    </source>
</evidence>
<dbReference type="EMBL" id="QVFV01000002">
    <property type="protein sequence ID" value="RZM78843.1"/>
    <property type="molecule type" value="Genomic_DNA"/>
</dbReference>
<organism evidence="5 6">
    <name type="scientific">Leptolyngbya iicbica LK</name>
    <dbReference type="NCBI Taxonomy" id="2294035"/>
    <lineage>
        <taxon>Bacteria</taxon>
        <taxon>Bacillati</taxon>
        <taxon>Cyanobacteriota</taxon>
        <taxon>Cyanophyceae</taxon>
        <taxon>Leptolyngbyales</taxon>
        <taxon>Leptolyngbyaceae</taxon>
        <taxon>Leptolyngbya group</taxon>
        <taxon>Leptolyngbya</taxon>
        <taxon>Leptolyngbya iicbica</taxon>
    </lineage>
</organism>
<keyword evidence="6" id="KW-1185">Reference proteome</keyword>
<dbReference type="InterPro" id="IPR005804">
    <property type="entry name" value="FA_desaturase_dom"/>
</dbReference>
<evidence type="ECO:0000256" key="3">
    <source>
        <dbReference type="SAM" id="Phobius"/>
    </source>
</evidence>
<dbReference type="GO" id="GO:0016020">
    <property type="term" value="C:membrane"/>
    <property type="evidence" value="ECO:0007669"/>
    <property type="project" value="GOC"/>
</dbReference>
<keyword evidence="3" id="KW-1133">Transmembrane helix</keyword>
<name>A0A4Q7E8N9_9CYAN</name>
<dbReference type="PANTHER" id="PTHR12879:SF8">
    <property type="entry name" value="SPHINGOLIPID DELTA(4)-DESATURASE DES1"/>
    <property type="match status" value="1"/>
</dbReference>
<feature type="domain" description="Fatty acid desaturase" evidence="4">
    <location>
        <begin position="64"/>
        <end position="302"/>
    </location>
</feature>
<evidence type="ECO:0000313" key="6">
    <source>
        <dbReference type="Proteomes" id="UP000292459"/>
    </source>
</evidence>
<keyword evidence="3" id="KW-0812">Transmembrane</keyword>
<accession>A0A4Q7E8N9</accession>
<feature type="transmembrane region" description="Helical" evidence="3">
    <location>
        <begin position="197"/>
        <end position="221"/>
    </location>
</feature>
<evidence type="ECO:0000259" key="4">
    <source>
        <dbReference type="Pfam" id="PF00487"/>
    </source>
</evidence>
<feature type="transmembrane region" description="Helical" evidence="3">
    <location>
        <begin position="65"/>
        <end position="86"/>
    </location>
</feature>
<keyword evidence="3" id="KW-0472">Membrane</keyword>
<dbReference type="OrthoDB" id="9792534at2"/>
<evidence type="ECO:0000256" key="1">
    <source>
        <dbReference type="ARBA" id="ARBA00001954"/>
    </source>
</evidence>
<gene>
    <name evidence="5" type="ORF">DYY88_08615</name>
</gene>
<comment type="cofactor">
    <cofactor evidence="1">
        <name>Fe(2+)</name>
        <dbReference type="ChEBI" id="CHEBI:29033"/>
    </cofactor>
</comment>
<comment type="similarity">
    <text evidence="2">Belongs to the fatty acid desaturase type 2 family.</text>
</comment>
<evidence type="ECO:0000256" key="2">
    <source>
        <dbReference type="ARBA" id="ARBA00008749"/>
    </source>
</evidence>